<proteinExistence type="predicted"/>
<dbReference type="AlphaFoldDB" id="A0A8J1XZH1"/>
<gene>
    <name evidence="1" type="ORF">OFUS_LOCUS1729</name>
</gene>
<dbReference type="OrthoDB" id="10001675at2759"/>
<evidence type="ECO:0000313" key="2">
    <source>
        <dbReference type="Proteomes" id="UP000749559"/>
    </source>
</evidence>
<dbReference type="EMBL" id="CAIIXF020000001">
    <property type="protein sequence ID" value="CAH1774225.1"/>
    <property type="molecule type" value="Genomic_DNA"/>
</dbReference>
<comment type="caution">
    <text evidence="1">The sequence shown here is derived from an EMBL/GenBank/DDBJ whole genome shotgun (WGS) entry which is preliminary data.</text>
</comment>
<protein>
    <submittedName>
        <fullName evidence="1">Uncharacterized protein</fullName>
    </submittedName>
</protein>
<sequence>MWRKGLNVHVYVIAGAIIGVYTILFNEMKKLELNLNNINALLETKFDSISFHCTEIQKEIRKTSWKNISDNSKTAWRRLGCQKNITHPGELIGQPFRHFEGHNLSLSNHISGVNLVRYMELAYPMSTEKYSVDIGAAGASDATDLMARGWKGFQSDGRFDQEYLSQHINQTNRIIVPENVHNVLKIFSIPKRIGLMKVDIDSYDWDVLKAFLDAGVYADIYSLEFNPVFPPNVHYHMNYSTDFVWTFTASRPLEKQILYGASLRAWHDLLAPRGYTLIDADWYNAFFVRDKYADIFGPIPTDLDTVWRVGWFERAGRHTQEDLVTKHWLNYPRQEVWATMETSEIIKEIKQIME</sequence>
<keyword evidence="2" id="KW-1185">Reference proteome</keyword>
<organism evidence="1 2">
    <name type="scientific">Owenia fusiformis</name>
    <name type="common">Polychaete worm</name>
    <dbReference type="NCBI Taxonomy" id="6347"/>
    <lineage>
        <taxon>Eukaryota</taxon>
        <taxon>Metazoa</taxon>
        <taxon>Spiralia</taxon>
        <taxon>Lophotrochozoa</taxon>
        <taxon>Annelida</taxon>
        <taxon>Polychaeta</taxon>
        <taxon>Sedentaria</taxon>
        <taxon>Canalipalpata</taxon>
        <taxon>Sabellida</taxon>
        <taxon>Oweniida</taxon>
        <taxon>Oweniidae</taxon>
        <taxon>Owenia</taxon>
    </lineage>
</organism>
<accession>A0A8J1XZH1</accession>
<evidence type="ECO:0000313" key="1">
    <source>
        <dbReference type="EMBL" id="CAH1774225.1"/>
    </source>
</evidence>
<dbReference type="Proteomes" id="UP000749559">
    <property type="component" value="Unassembled WGS sequence"/>
</dbReference>
<name>A0A8J1XZH1_OWEFU</name>
<reference evidence="1" key="1">
    <citation type="submission" date="2022-03" db="EMBL/GenBank/DDBJ databases">
        <authorList>
            <person name="Martin C."/>
        </authorList>
    </citation>
    <scope>NUCLEOTIDE SEQUENCE</scope>
</reference>